<evidence type="ECO:0000256" key="8">
    <source>
        <dbReference type="SAM" id="SignalP"/>
    </source>
</evidence>
<protein>
    <submittedName>
        <fullName evidence="11">S1 family peptidase</fullName>
    </submittedName>
</protein>
<dbReference type="CDD" id="cd21112">
    <property type="entry name" value="alphaLP-like"/>
    <property type="match status" value="1"/>
</dbReference>
<organism evidence="11 12">
    <name type="scientific">Actinomadura rugatobispora</name>
    <dbReference type="NCBI Taxonomy" id="1994"/>
    <lineage>
        <taxon>Bacteria</taxon>
        <taxon>Bacillati</taxon>
        <taxon>Actinomycetota</taxon>
        <taxon>Actinomycetes</taxon>
        <taxon>Streptosporangiales</taxon>
        <taxon>Thermomonosporaceae</taxon>
        <taxon>Actinomadura</taxon>
    </lineage>
</organism>
<evidence type="ECO:0000256" key="3">
    <source>
        <dbReference type="ARBA" id="ARBA00022729"/>
    </source>
</evidence>
<gene>
    <name evidence="11" type="ORF">ACFPZN_11385</name>
</gene>
<dbReference type="Gene3D" id="2.40.10.10">
    <property type="entry name" value="Trypsin-like serine proteases"/>
    <property type="match status" value="2"/>
</dbReference>
<reference evidence="12" key="1">
    <citation type="journal article" date="2019" name="Int. J. Syst. Evol. Microbiol.">
        <title>The Global Catalogue of Microorganisms (GCM) 10K type strain sequencing project: providing services to taxonomists for standard genome sequencing and annotation.</title>
        <authorList>
            <consortium name="The Broad Institute Genomics Platform"/>
            <consortium name="The Broad Institute Genome Sequencing Center for Infectious Disease"/>
            <person name="Wu L."/>
            <person name="Ma J."/>
        </authorList>
    </citation>
    <scope>NUCLEOTIDE SEQUENCE [LARGE SCALE GENOMIC DNA]</scope>
    <source>
        <strain evidence="12">KCTC 42087</strain>
    </source>
</reference>
<comment type="caution">
    <text evidence="11">The sequence shown here is derived from an EMBL/GenBank/DDBJ whole genome shotgun (WGS) entry which is preliminary data.</text>
</comment>
<dbReference type="InterPro" id="IPR001316">
    <property type="entry name" value="Pept_S1A_streptogrisin"/>
</dbReference>
<dbReference type="PRINTS" id="PR00861">
    <property type="entry name" value="ALYTICPTASE"/>
</dbReference>
<evidence type="ECO:0000313" key="11">
    <source>
        <dbReference type="EMBL" id="MFC5746212.1"/>
    </source>
</evidence>
<dbReference type="PROSITE" id="PS00135">
    <property type="entry name" value="TRYPSIN_SER"/>
    <property type="match status" value="1"/>
</dbReference>
<evidence type="ECO:0000256" key="1">
    <source>
        <dbReference type="ARBA" id="ARBA00007664"/>
    </source>
</evidence>
<keyword evidence="4" id="KW-0378">Hydrolase</keyword>
<proteinExistence type="inferred from homology"/>
<evidence type="ECO:0000256" key="6">
    <source>
        <dbReference type="ARBA" id="ARBA00023145"/>
    </source>
</evidence>
<comment type="similarity">
    <text evidence="1">Belongs to the peptidase S1 family.</text>
</comment>
<dbReference type="Pfam" id="PF00089">
    <property type="entry name" value="Trypsin"/>
    <property type="match status" value="1"/>
</dbReference>
<dbReference type="EMBL" id="JBHSON010000012">
    <property type="protein sequence ID" value="MFC5746212.1"/>
    <property type="molecule type" value="Genomic_DNA"/>
</dbReference>
<dbReference type="InterPro" id="IPR018114">
    <property type="entry name" value="TRYPSIN_HIS"/>
</dbReference>
<keyword evidence="12" id="KW-1185">Reference proteome</keyword>
<dbReference type="InterPro" id="IPR033116">
    <property type="entry name" value="TRYPSIN_SER"/>
</dbReference>
<keyword evidence="3 8" id="KW-0732">Signal</keyword>
<evidence type="ECO:0000256" key="7">
    <source>
        <dbReference type="ARBA" id="ARBA00023157"/>
    </source>
</evidence>
<dbReference type="Proteomes" id="UP001596074">
    <property type="component" value="Unassembled WGS sequence"/>
</dbReference>
<evidence type="ECO:0000313" key="12">
    <source>
        <dbReference type="Proteomes" id="UP001596074"/>
    </source>
</evidence>
<sequence>MRRRNAARRSRLRTMAKATAVAAGTAGLAAGSLYAVRAAGAPERPGEQVARLAGDVQAGEGRAGAARGPRAAAPARRTATLAGVLTGRLGAARTTGAYLDRAGRTVVMVTNAADAGLVRGAGAVPKMTRRSPAALTGVTTALRRSMGTVTGTGWAVDPATSQVVVWTDATVTGTRMAAVQRTARRMGAAVRTVRVPGRLGTLALGGDAIFGQGSRCSLGFNVRRGGEDFFLTAGHCGNAVRTWTADQQGNRPLGTTVQSSFPGDDFALVRAEAGAAGDGAVNLFNGQTRDIAQAGEAVVGQQVVRSGSTTGVSTGRVTAVGATVNFPEGTVTGMIQTTVCAEPGDSGGPLFSGTTALGLTSGGSGDCRTGGVTFFQPVTEPLERFGAEVSSPRN</sequence>
<accession>A0ABW0ZU40</accession>
<name>A0ABW0ZU40_9ACTN</name>
<keyword evidence="2" id="KW-0645">Protease</keyword>
<feature type="domain" description="Peptidase S1" evidence="9">
    <location>
        <begin position="226"/>
        <end position="379"/>
    </location>
</feature>
<dbReference type="RefSeq" id="WP_378281830.1">
    <property type="nucleotide sequence ID" value="NZ_JBHSON010000012.1"/>
</dbReference>
<dbReference type="InterPro" id="IPR043504">
    <property type="entry name" value="Peptidase_S1_PA_chymotrypsin"/>
</dbReference>
<evidence type="ECO:0000256" key="2">
    <source>
        <dbReference type="ARBA" id="ARBA00022670"/>
    </source>
</evidence>
<evidence type="ECO:0000256" key="4">
    <source>
        <dbReference type="ARBA" id="ARBA00022801"/>
    </source>
</evidence>
<dbReference type="Pfam" id="PF02983">
    <property type="entry name" value="Pro_Al_protease"/>
    <property type="match status" value="1"/>
</dbReference>
<dbReference type="InterPro" id="IPR001254">
    <property type="entry name" value="Trypsin_dom"/>
</dbReference>
<keyword evidence="6" id="KW-0865">Zymogen</keyword>
<dbReference type="PIRSF" id="PIRSF001134">
    <property type="entry name" value="Streptogrisin"/>
    <property type="match status" value="1"/>
</dbReference>
<feature type="signal peptide" evidence="8">
    <location>
        <begin position="1"/>
        <end position="35"/>
    </location>
</feature>
<keyword evidence="5" id="KW-0720">Serine protease</keyword>
<feature type="chain" id="PRO_5045260165" evidence="8">
    <location>
        <begin position="36"/>
        <end position="394"/>
    </location>
</feature>
<dbReference type="InterPro" id="IPR009003">
    <property type="entry name" value="Peptidase_S1_PA"/>
</dbReference>
<dbReference type="SUPFAM" id="SSF50494">
    <property type="entry name" value="Trypsin-like serine proteases"/>
    <property type="match status" value="1"/>
</dbReference>
<evidence type="ECO:0000259" key="10">
    <source>
        <dbReference type="Pfam" id="PF02983"/>
    </source>
</evidence>
<evidence type="ECO:0000256" key="5">
    <source>
        <dbReference type="ARBA" id="ARBA00022825"/>
    </source>
</evidence>
<feature type="domain" description="Peptidase S1A alpha-lytic prodomain" evidence="10">
    <location>
        <begin position="130"/>
        <end position="184"/>
    </location>
</feature>
<dbReference type="InterPro" id="IPR004236">
    <property type="entry name" value="Pept_S1_alpha_lytic"/>
</dbReference>
<evidence type="ECO:0000259" key="9">
    <source>
        <dbReference type="Pfam" id="PF00089"/>
    </source>
</evidence>
<dbReference type="PROSITE" id="PS00134">
    <property type="entry name" value="TRYPSIN_HIS"/>
    <property type="match status" value="1"/>
</dbReference>
<keyword evidence="7" id="KW-1015">Disulfide bond</keyword>